<gene>
    <name evidence="11" type="ORF">DCF15_21010</name>
</gene>
<dbReference type="InterPro" id="IPR020583">
    <property type="entry name" value="Inositol_monoP_metal-BS"/>
</dbReference>
<comment type="cofactor">
    <cofactor evidence="2 10">
        <name>Mg(2+)</name>
        <dbReference type="ChEBI" id="CHEBI:18420"/>
    </cofactor>
</comment>
<evidence type="ECO:0000256" key="8">
    <source>
        <dbReference type="ARBA" id="ARBA00044479"/>
    </source>
</evidence>
<dbReference type="GO" id="GO:0046872">
    <property type="term" value="F:metal ion binding"/>
    <property type="evidence" value="ECO:0007669"/>
    <property type="project" value="UniProtKB-KW"/>
</dbReference>
<feature type="binding site" evidence="10">
    <location>
        <position position="68"/>
    </location>
    <ligand>
        <name>Mg(2+)</name>
        <dbReference type="ChEBI" id="CHEBI:18420"/>
        <label>1</label>
        <note>catalytic</note>
    </ligand>
</feature>
<evidence type="ECO:0000256" key="9">
    <source>
        <dbReference type="ARBA" id="ARBA00044484"/>
    </source>
</evidence>
<comment type="catalytic activity">
    <reaction evidence="9">
        <text>3'-phosphoadenylyl sulfate + H2O = adenosine 5'-phosphosulfate + phosphate</text>
        <dbReference type="Rhea" id="RHEA:77639"/>
        <dbReference type="ChEBI" id="CHEBI:15377"/>
        <dbReference type="ChEBI" id="CHEBI:43474"/>
        <dbReference type="ChEBI" id="CHEBI:58243"/>
        <dbReference type="ChEBI" id="CHEBI:58339"/>
        <dbReference type="EC" id="3.1.3.7"/>
    </reaction>
    <physiologicalReaction direction="left-to-right" evidence="9">
        <dbReference type="Rhea" id="RHEA:77640"/>
    </physiologicalReaction>
</comment>
<evidence type="ECO:0000313" key="11">
    <source>
        <dbReference type="EMBL" id="PZO45968.1"/>
    </source>
</evidence>
<name>A0A2W4YSW5_9CYAN</name>
<dbReference type="GO" id="GO:0008441">
    <property type="term" value="F:3'(2'),5'-bisphosphate nucleotidase activity"/>
    <property type="evidence" value="ECO:0007669"/>
    <property type="project" value="UniProtKB-EC"/>
</dbReference>
<evidence type="ECO:0000256" key="3">
    <source>
        <dbReference type="ARBA" id="ARBA00009759"/>
    </source>
</evidence>
<dbReference type="GO" id="GO:0000103">
    <property type="term" value="P:sulfate assimilation"/>
    <property type="evidence" value="ECO:0007669"/>
    <property type="project" value="TreeGrafter"/>
</dbReference>
<feature type="binding site" evidence="10">
    <location>
        <position position="269"/>
    </location>
    <ligand>
        <name>Mg(2+)</name>
        <dbReference type="ChEBI" id="CHEBI:18420"/>
        <label>1</label>
        <note>catalytic</note>
    </ligand>
</feature>
<dbReference type="PROSITE" id="PS00630">
    <property type="entry name" value="IMP_2"/>
    <property type="match status" value="1"/>
</dbReference>
<organism evidence="11 12">
    <name type="scientific">Phormidesmis priestleyi</name>
    <dbReference type="NCBI Taxonomy" id="268141"/>
    <lineage>
        <taxon>Bacteria</taxon>
        <taxon>Bacillati</taxon>
        <taxon>Cyanobacteriota</taxon>
        <taxon>Cyanophyceae</taxon>
        <taxon>Leptolyngbyales</taxon>
        <taxon>Leptolyngbyaceae</taxon>
        <taxon>Phormidesmis</taxon>
    </lineage>
</organism>
<evidence type="ECO:0000256" key="4">
    <source>
        <dbReference type="ARBA" id="ARBA00022723"/>
    </source>
</evidence>
<proteinExistence type="inferred from homology"/>
<dbReference type="GO" id="GO:0046854">
    <property type="term" value="P:phosphatidylinositol phosphate biosynthetic process"/>
    <property type="evidence" value="ECO:0007669"/>
    <property type="project" value="InterPro"/>
</dbReference>
<dbReference type="Gene3D" id="3.40.190.80">
    <property type="match status" value="1"/>
</dbReference>
<dbReference type="SUPFAM" id="SSF56655">
    <property type="entry name" value="Carbohydrate phosphatase"/>
    <property type="match status" value="1"/>
</dbReference>
<dbReference type="AlphaFoldDB" id="A0A2W4YSW5"/>
<keyword evidence="4 10" id="KW-0479">Metal-binding</keyword>
<protein>
    <submittedName>
        <fullName evidence="11">3'(2'),5'-bisphosphate nucleotidase</fullName>
    </submittedName>
</protein>
<dbReference type="PANTHER" id="PTHR43200">
    <property type="entry name" value="PHOSPHATASE"/>
    <property type="match status" value="1"/>
</dbReference>
<keyword evidence="5" id="KW-0378">Hydrolase</keyword>
<comment type="catalytic activity">
    <reaction evidence="1">
        <text>a myo-inositol phosphate + H2O = myo-inositol + phosphate</text>
        <dbReference type="Rhea" id="RHEA:24056"/>
        <dbReference type="ChEBI" id="CHEBI:15377"/>
        <dbReference type="ChEBI" id="CHEBI:17268"/>
        <dbReference type="ChEBI" id="CHEBI:43474"/>
        <dbReference type="ChEBI" id="CHEBI:84139"/>
        <dbReference type="EC" id="3.1.3.25"/>
    </reaction>
</comment>
<sequence length="326" mass="34918">MSFEKEKSVAIAATQAAATICEQVRQTMVPEAIEKKDKSPVTVADFGAQAVVCKALAEAFPNDPVVGEEDAGELKTPEMAARLQQVTDYVKQVAPEATPELVSQWIDHGNGKVADRYWTLDPIDGTKGFLRKDQYAVALAMVADGEIKVGVLACPALTLDLAGESVTGILFVAVRGEGATMQALAGGEPERIKVTNSADTEHFRFVESVEAEHGDQRLQQAIAQAAGITTDSIRMDSQAKYGAVASGNAVLYLRLPSPKYPGYQEKIWDHAAGVLVVEEAGGRVTDMYGKKLDFAKADRLDTTGVVVSNGEIHDQVLLALKQIEDS</sequence>
<dbReference type="Proteomes" id="UP000249794">
    <property type="component" value="Unassembled WGS sequence"/>
</dbReference>
<dbReference type="EMBL" id="QBMP01000334">
    <property type="protein sequence ID" value="PZO45968.1"/>
    <property type="molecule type" value="Genomic_DNA"/>
</dbReference>
<evidence type="ECO:0000256" key="6">
    <source>
        <dbReference type="ARBA" id="ARBA00022842"/>
    </source>
</evidence>
<comment type="caution">
    <text evidence="11">The sequence shown here is derived from an EMBL/GenBank/DDBJ whole genome shotgun (WGS) entry which is preliminary data.</text>
</comment>
<feature type="binding site" evidence="10">
    <location>
        <position position="124"/>
    </location>
    <ligand>
        <name>Mg(2+)</name>
        <dbReference type="ChEBI" id="CHEBI:18420"/>
        <label>1</label>
        <note>catalytic</note>
    </ligand>
</feature>
<dbReference type="InterPro" id="IPR020550">
    <property type="entry name" value="Inositol_monophosphatase_CS"/>
</dbReference>
<evidence type="ECO:0000313" key="12">
    <source>
        <dbReference type="Proteomes" id="UP000249794"/>
    </source>
</evidence>
<dbReference type="Pfam" id="PF00459">
    <property type="entry name" value="Inositol_P"/>
    <property type="match status" value="1"/>
</dbReference>
<evidence type="ECO:0000256" key="10">
    <source>
        <dbReference type="PIRSR" id="PIRSR600760-2"/>
    </source>
</evidence>
<dbReference type="InterPro" id="IPR051090">
    <property type="entry name" value="Inositol_monoP_superfamily"/>
</dbReference>
<dbReference type="GO" id="GO:0052834">
    <property type="term" value="F:inositol monophosphate phosphatase activity"/>
    <property type="evidence" value="ECO:0007669"/>
    <property type="project" value="UniProtKB-EC"/>
</dbReference>
<accession>A0A2W4YSW5</accession>
<evidence type="ECO:0000256" key="5">
    <source>
        <dbReference type="ARBA" id="ARBA00022801"/>
    </source>
</evidence>
<evidence type="ECO:0000256" key="1">
    <source>
        <dbReference type="ARBA" id="ARBA00001033"/>
    </source>
</evidence>
<feature type="binding site" evidence="10">
    <location>
        <position position="123"/>
    </location>
    <ligand>
        <name>Mg(2+)</name>
        <dbReference type="ChEBI" id="CHEBI:18420"/>
        <label>1</label>
        <note>catalytic</note>
    </ligand>
</feature>
<dbReference type="NCBIfam" id="TIGR01330">
    <property type="entry name" value="bisphos_HAL2"/>
    <property type="match status" value="1"/>
</dbReference>
<reference evidence="12" key="1">
    <citation type="submission" date="2018-04" db="EMBL/GenBank/DDBJ databases">
        <authorList>
            <person name="Cornet L."/>
        </authorList>
    </citation>
    <scope>NUCLEOTIDE SEQUENCE [LARGE SCALE GENOMIC DNA]</scope>
</reference>
<dbReference type="PRINTS" id="PR00377">
    <property type="entry name" value="IMPHPHTASES"/>
</dbReference>
<comment type="catalytic activity">
    <reaction evidence="7">
        <text>adenosine 2',5'-bisphosphate + H2O = AMP + phosphate</text>
        <dbReference type="Rhea" id="RHEA:77643"/>
        <dbReference type="ChEBI" id="CHEBI:15377"/>
        <dbReference type="ChEBI" id="CHEBI:43474"/>
        <dbReference type="ChEBI" id="CHEBI:194156"/>
        <dbReference type="ChEBI" id="CHEBI:456215"/>
        <dbReference type="EC" id="3.1.3.7"/>
    </reaction>
    <physiologicalReaction direction="left-to-right" evidence="7">
        <dbReference type="Rhea" id="RHEA:77644"/>
    </physiologicalReaction>
</comment>
<dbReference type="Gene3D" id="3.30.540.10">
    <property type="entry name" value="Fructose-1,6-Bisphosphatase, subunit A, domain 1"/>
    <property type="match status" value="1"/>
</dbReference>
<dbReference type="PROSITE" id="PS00629">
    <property type="entry name" value="IMP_1"/>
    <property type="match status" value="1"/>
</dbReference>
<comment type="similarity">
    <text evidence="3">Belongs to the inositol monophosphatase superfamily.</text>
</comment>
<comment type="catalytic activity">
    <reaction evidence="8">
        <text>adenosine 3',5'-bisphosphate + H2O = AMP + phosphate</text>
        <dbReference type="Rhea" id="RHEA:10040"/>
        <dbReference type="ChEBI" id="CHEBI:15377"/>
        <dbReference type="ChEBI" id="CHEBI:43474"/>
        <dbReference type="ChEBI" id="CHEBI:58343"/>
        <dbReference type="ChEBI" id="CHEBI:456215"/>
        <dbReference type="EC" id="3.1.3.7"/>
    </reaction>
    <physiologicalReaction direction="left-to-right" evidence="8">
        <dbReference type="Rhea" id="RHEA:10041"/>
    </physiologicalReaction>
</comment>
<dbReference type="InterPro" id="IPR006239">
    <property type="entry name" value="DPNP"/>
</dbReference>
<evidence type="ECO:0000256" key="2">
    <source>
        <dbReference type="ARBA" id="ARBA00001946"/>
    </source>
</evidence>
<dbReference type="PANTHER" id="PTHR43200:SF6">
    <property type="entry name" value="3'(2'),5'-BISPHOSPHATE NUCLEOTIDASE"/>
    <property type="match status" value="1"/>
</dbReference>
<evidence type="ECO:0000256" key="7">
    <source>
        <dbReference type="ARBA" id="ARBA00044466"/>
    </source>
</evidence>
<dbReference type="InterPro" id="IPR000760">
    <property type="entry name" value="Inositol_monophosphatase-like"/>
</dbReference>
<reference evidence="11 12" key="2">
    <citation type="submission" date="2018-06" db="EMBL/GenBank/DDBJ databases">
        <title>Metagenomic assembly of (sub)arctic Cyanobacteria and their associated microbiome from non-axenic cultures.</title>
        <authorList>
            <person name="Baurain D."/>
        </authorList>
    </citation>
    <scope>NUCLEOTIDE SEQUENCE [LARGE SCALE GENOMIC DNA]</scope>
    <source>
        <strain evidence="11">ULC027bin1</strain>
    </source>
</reference>
<keyword evidence="6 10" id="KW-0460">Magnesium</keyword>
<dbReference type="CDD" id="cd01517">
    <property type="entry name" value="PAP_phosphatase"/>
    <property type="match status" value="1"/>
</dbReference>
<feature type="binding site" evidence="10">
    <location>
        <position position="121"/>
    </location>
    <ligand>
        <name>Mg(2+)</name>
        <dbReference type="ChEBI" id="CHEBI:18420"/>
        <label>1</label>
        <note>catalytic</note>
    </ligand>
</feature>